<feature type="domain" description="DOP1 N-terminal" evidence="8">
    <location>
        <begin position="12"/>
        <end position="301"/>
    </location>
</feature>
<dbReference type="GO" id="GO:0006895">
    <property type="term" value="P:Golgi to endosome transport"/>
    <property type="evidence" value="ECO:0007669"/>
    <property type="project" value="InterPro"/>
</dbReference>
<keyword evidence="12" id="KW-1185">Reference proteome</keyword>
<evidence type="ECO:0000256" key="7">
    <source>
        <dbReference type="SAM" id="MobiDB-lite"/>
    </source>
</evidence>
<dbReference type="GO" id="GO:0015031">
    <property type="term" value="P:protein transport"/>
    <property type="evidence" value="ECO:0007669"/>
    <property type="project" value="UniProtKB-KW"/>
</dbReference>
<comment type="subcellular location">
    <subcellularLocation>
        <location evidence="1">Golgi apparatus membrane</location>
        <topology evidence="1">Peripheral membrane protein</topology>
    </subcellularLocation>
</comment>
<dbReference type="PANTHER" id="PTHR14042">
    <property type="entry name" value="DOPEY-RELATED"/>
    <property type="match status" value="1"/>
</dbReference>
<evidence type="ECO:0000256" key="6">
    <source>
        <dbReference type="ARBA" id="ARBA00046326"/>
    </source>
</evidence>
<evidence type="ECO:0000259" key="9">
    <source>
        <dbReference type="Pfam" id="PF24597"/>
    </source>
</evidence>
<dbReference type="GO" id="GO:0005829">
    <property type="term" value="C:cytosol"/>
    <property type="evidence" value="ECO:0007669"/>
    <property type="project" value="GOC"/>
</dbReference>
<gene>
    <name evidence="11" type="ORF">BDQ12DRAFT_762069</name>
</gene>
<evidence type="ECO:0000256" key="5">
    <source>
        <dbReference type="ARBA" id="ARBA00023136"/>
    </source>
</evidence>
<dbReference type="Pfam" id="PF24598">
    <property type="entry name" value="DOP1_C"/>
    <property type="match status" value="1"/>
</dbReference>
<evidence type="ECO:0000259" key="8">
    <source>
        <dbReference type="Pfam" id="PF04118"/>
    </source>
</evidence>
<dbReference type="Pfam" id="PF24597">
    <property type="entry name" value="TPR_DOP1_M"/>
    <property type="match status" value="1"/>
</dbReference>
<evidence type="ECO:0000256" key="4">
    <source>
        <dbReference type="ARBA" id="ARBA00023034"/>
    </source>
</evidence>
<keyword evidence="2" id="KW-0813">Transport</keyword>
<dbReference type="GO" id="GO:0000139">
    <property type="term" value="C:Golgi membrane"/>
    <property type="evidence" value="ECO:0007669"/>
    <property type="project" value="UniProtKB-SubCell"/>
</dbReference>
<evidence type="ECO:0000259" key="10">
    <source>
        <dbReference type="Pfam" id="PF24598"/>
    </source>
</evidence>
<keyword evidence="3" id="KW-0653">Protein transport</keyword>
<name>A0A5C3MBL1_9AGAR</name>
<dbReference type="GO" id="GO:0005802">
    <property type="term" value="C:trans-Golgi network"/>
    <property type="evidence" value="ECO:0007669"/>
    <property type="project" value="TreeGrafter"/>
</dbReference>
<dbReference type="SUPFAM" id="SSF48371">
    <property type="entry name" value="ARM repeat"/>
    <property type="match status" value="2"/>
</dbReference>
<dbReference type="Pfam" id="PF04118">
    <property type="entry name" value="Dopey_N"/>
    <property type="match status" value="1"/>
</dbReference>
<dbReference type="PANTHER" id="PTHR14042:SF24">
    <property type="entry name" value="PROTEIN DOPEY-1 HOMOLOG"/>
    <property type="match status" value="1"/>
</dbReference>
<evidence type="ECO:0000313" key="12">
    <source>
        <dbReference type="Proteomes" id="UP000308652"/>
    </source>
</evidence>
<accession>A0A5C3MBL1</accession>
<evidence type="ECO:0000313" key="11">
    <source>
        <dbReference type="EMBL" id="TFK42025.1"/>
    </source>
</evidence>
<sequence>MIAVATQMYASDPKYKKYVQQVEKCLNSFDNVHEWADCIAFLKQLLKTFQSYMQFKEIPRKLIVAKRLAQCLNPALPTGVHQRALDVYIHILAVLGPEGLKRDLALWSSGLFPFFEYAATSVKPTLLNIYDTHYLPLLSGLRPVMKSFILALLPGLEEETGEFFEKVVSLLDRLSGTVSLSFFFQNIWLVMLTTPSARGTSLNYLARRLPPLNGEEDITSIVGRDIGLMIRAFAAALEDENLLVRRSALDILLQTMRVDSPAIRKAHKDDRAILMRAATGVVLRRDLSLNRRLYTWLLGPEEKSDHQIEYLKQNALDLLSSTLRNEMMSPSGDYAESRPFKIFISLLDKWEIGASLTEVLAYDAFKSIKRLTDSPAEGAEDLTMTASTLYEAVEPQIIWKYLLSSVFTEITGDGTQYKAILLVRFILEKFSQDDEVQTIHLPIIFAAIVDLLDLQIHNQSSKAASQTVRETLGLLEEMLKRIPSVGLTQRPESTRSVEATRLVQRPYVFACSFFQISKVEDTADPDGSFNIPLASSFEGLVSLSSKCAEMLPDPANNTAVLREVLTGSLVLMDKLVGRLTPQISVSVAWDPVQWLSVLLESLEHESARFTTVDRVITLAVALDKSRNLEPRLIIDERPSIYKMVKKLLQYLRPEYAAYHVRAVNLIWSLEASTKRSHVESILAQSMTSPESRNVHEAYEAFGVLWRLTEDNLLPGFRFKVPMMIVLDTLKSEDPGLRRIGETWMRCSLKSYLRVLDPILYELMDPSILRTHSITKVNGRELQGFRYERPFDQRYINHLLDVLLSIIRFGGQGFAKTARTSPVRRSHHSGLVQRVEAGGLPDPDASYLDVLVEILLRLLQSEPKDTWAPSMQPLNAVIQSTAVELLQVIVARGDVDMVSVEGVEAVVVGKLYFSIHTSRLDLQNKLLHLLHSLISVSTSVIESARQTADSPVDSGTGHVPESTTRYPVNPLLIETLVDGISNRTNRPVLQHWLDFILMAVPQFQPALQAVVAPLNDCLCRQTLSTLGDLLRASSPRQDYVDDVSTSVTDAELIMLLNGLERMVLLSLAHTMEASSAEEETSNAEKVTESSGLLGYVSNVFSSDTTQNNAEQLTARSPGYRSLDEGIRVLYSMWAALIWTYTKPSLSTDESLAMIFNRTRQRCRRVLEHLFRVHSAEVFESIVECWSRQLPISAHSPEAAFELVDVLLSSAQNAVHMICESISCRISGVSEKSKGRAINPNLTDAMLFRFLEQYLQRLEGPLALQVWNRYLQLVKEIVGSTRDFKPQTFPALRCLGVLADKITQTTAMEDRRIRKELQDNYGKLLDSCVIFVGRSADGGSWIRRTTKESLVSNGRDSPLPRSDTKDEKPDGNTTSSALDTPKPASAELIAQIGSYVASFALPNLRKFLVDNDKVASACANVVYYIVNPAMRSKTRPLDVDNTVISIIQDMTRIPAALKAWKNPVIDLLNDNRLFNCLPEDAEKWLTIIRVLFDSDKTAFPELLGKVAGAPSANIFTNREYEMLLRSLNVRRLSYVLFTGDKNHFLTLLPTIQEKLVDILRNVTAPIVQSEVFLCIRVLLCRLSPHNLTSFWPVLLTELYRIFEQVMTTIPSDGSEELQLVLAACKCLDLLLTLQTEEFQIHQWMFITDTVDAVYRPDDWFPEAMMDQLAEIAGSLPIAVRFVLLLVTSQKLTDLQDSQRSITSPTHISTFSDKRSMRRPMLNSLRQIDSIRDLVPFFSNVSIASYESMYASGGNIDCDAVEKGILDDMFDGR</sequence>
<feature type="domain" description="DOP1-like middle TPR" evidence="9">
    <location>
        <begin position="310"/>
        <end position="496"/>
    </location>
</feature>
<evidence type="ECO:0000256" key="1">
    <source>
        <dbReference type="ARBA" id="ARBA00004395"/>
    </source>
</evidence>
<protein>
    <submittedName>
        <fullName evidence="11">Dopey, N-terminal-domain-containing protein</fullName>
    </submittedName>
</protein>
<dbReference type="InterPro" id="IPR056458">
    <property type="entry name" value="TPR_DOP1_M"/>
</dbReference>
<dbReference type="OrthoDB" id="297643at2759"/>
<dbReference type="EMBL" id="ML213593">
    <property type="protein sequence ID" value="TFK42025.1"/>
    <property type="molecule type" value="Genomic_DNA"/>
</dbReference>
<feature type="region of interest" description="Disordered" evidence="7">
    <location>
        <begin position="1347"/>
        <end position="1378"/>
    </location>
</feature>
<organism evidence="11 12">
    <name type="scientific">Crucibulum laeve</name>
    <dbReference type="NCBI Taxonomy" id="68775"/>
    <lineage>
        <taxon>Eukaryota</taxon>
        <taxon>Fungi</taxon>
        <taxon>Dikarya</taxon>
        <taxon>Basidiomycota</taxon>
        <taxon>Agaricomycotina</taxon>
        <taxon>Agaricomycetes</taxon>
        <taxon>Agaricomycetidae</taxon>
        <taxon>Agaricales</taxon>
        <taxon>Agaricineae</taxon>
        <taxon>Nidulariaceae</taxon>
        <taxon>Crucibulum</taxon>
    </lineage>
</organism>
<proteinExistence type="inferred from homology"/>
<dbReference type="GO" id="GO:0005768">
    <property type="term" value="C:endosome"/>
    <property type="evidence" value="ECO:0007669"/>
    <property type="project" value="TreeGrafter"/>
</dbReference>
<dbReference type="InterPro" id="IPR007249">
    <property type="entry name" value="DOP1_N"/>
</dbReference>
<reference evidence="11 12" key="1">
    <citation type="journal article" date="2019" name="Nat. Ecol. Evol.">
        <title>Megaphylogeny resolves global patterns of mushroom evolution.</title>
        <authorList>
            <person name="Varga T."/>
            <person name="Krizsan K."/>
            <person name="Foldi C."/>
            <person name="Dima B."/>
            <person name="Sanchez-Garcia M."/>
            <person name="Sanchez-Ramirez S."/>
            <person name="Szollosi G.J."/>
            <person name="Szarkandi J.G."/>
            <person name="Papp V."/>
            <person name="Albert L."/>
            <person name="Andreopoulos W."/>
            <person name="Angelini C."/>
            <person name="Antonin V."/>
            <person name="Barry K.W."/>
            <person name="Bougher N.L."/>
            <person name="Buchanan P."/>
            <person name="Buyck B."/>
            <person name="Bense V."/>
            <person name="Catcheside P."/>
            <person name="Chovatia M."/>
            <person name="Cooper J."/>
            <person name="Damon W."/>
            <person name="Desjardin D."/>
            <person name="Finy P."/>
            <person name="Geml J."/>
            <person name="Haridas S."/>
            <person name="Hughes K."/>
            <person name="Justo A."/>
            <person name="Karasinski D."/>
            <person name="Kautmanova I."/>
            <person name="Kiss B."/>
            <person name="Kocsube S."/>
            <person name="Kotiranta H."/>
            <person name="LaButti K.M."/>
            <person name="Lechner B.E."/>
            <person name="Liimatainen K."/>
            <person name="Lipzen A."/>
            <person name="Lukacs Z."/>
            <person name="Mihaltcheva S."/>
            <person name="Morgado L.N."/>
            <person name="Niskanen T."/>
            <person name="Noordeloos M.E."/>
            <person name="Ohm R.A."/>
            <person name="Ortiz-Santana B."/>
            <person name="Ovrebo C."/>
            <person name="Racz N."/>
            <person name="Riley R."/>
            <person name="Savchenko A."/>
            <person name="Shiryaev A."/>
            <person name="Soop K."/>
            <person name="Spirin V."/>
            <person name="Szebenyi C."/>
            <person name="Tomsovsky M."/>
            <person name="Tulloss R.E."/>
            <person name="Uehling J."/>
            <person name="Grigoriev I.V."/>
            <person name="Vagvolgyi C."/>
            <person name="Papp T."/>
            <person name="Martin F.M."/>
            <person name="Miettinen O."/>
            <person name="Hibbett D.S."/>
            <person name="Nagy L.G."/>
        </authorList>
    </citation>
    <scope>NUCLEOTIDE SEQUENCE [LARGE SCALE GENOMIC DNA]</scope>
    <source>
        <strain evidence="11 12">CBS 166.37</strain>
    </source>
</reference>
<comment type="similarity">
    <text evidence="6">Belongs to the DOP1 family.</text>
</comment>
<dbReference type="InterPro" id="IPR040314">
    <property type="entry name" value="DOP1"/>
</dbReference>
<dbReference type="STRING" id="68775.A0A5C3MBL1"/>
<dbReference type="Proteomes" id="UP000308652">
    <property type="component" value="Unassembled WGS sequence"/>
</dbReference>
<dbReference type="InterPro" id="IPR016024">
    <property type="entry name" value="ARM-type_fold"/>
</dbReference>
<dbReference type="InterPro" id="IPR056457">
    <property type="entry name" value="DOP1_C"/>
</dbReference>
<evidence type="ECO:0000256" key="3">
    <source>
        <dbReference type="ARBA" id="ARBA00022927"/>
    </source>
</evidence>
<keyword evidence="4" id="KW-0333">Golgi apparatus</keyword>
<feature type="domain" description="DOP1-like C-terminal" evidence="10">
    <location>
        <begin position="1248"/>
        <end position="1748"/>
    </location>
</feature>
<keyword evidence="5" id="KW-0472">Membrane</keyword>
<evidence type="ECO:0000256" key="2">
    <source>
        <dbReference type="ARBA" id="ARBA00022448"/>
    </source>
</evidence>